<evidence type="ECO:0000259" key="1">
    <source>
        <dbReference type="Pfam" id="PF01965"/>
    </source>
</evidence>
<dbReference type="InterPro" id="IPR002818">
    <property type="entry name" value="DJ-1/PfpI"/>
</dbReference>
<dbReference type="RefSeq" id="WP_093574069.1">
    <property type="nucleotide sequence ID" value="NZ_FOWC01000004.1"/>
</dbReference>
<name>A0A1I5ND51_9PSEU</name>
<dbReference type="PANTHER" id="PTHR48094">
    <property type="entry name" value="PROTEIN/NUCLEIC ACID DEGLYCASE DJ-1-RELATED"/>
    <property type="match status" value="1"/>
</dbReference>
<accession>A0A1I5ND51</accession>
<dbReference type="SUPFAM" id="SSF52317">
    <property type="entry name" value="Class I glutamine amidotransferase-like"/>
    <property type="match status" value="2"/>
</dbReference>
<dbReference type="OrthoDB" id="9792284at2"/>
<organism evidence="2 3">
    <name type="scientific">Amycolatopsis rubida</name>
    <dbReference type="NCBI Taxonomy" id="112413"/>
    <lineage>
        <taxon>Bacteria</taxon>
        <taxon>Bacillati</taxon>
        <taxon>Actinomycetota</taxon>
        <taxon>Actinomycetes</taxon>
        <taxon>Pseudonocardiales</taxon>
        <taxon>Pseudonocardiaceae</taxon>
        <taxon>Amycolatopsis</taxon>
    </lineage>
</organism>
<dbReference type="CDD" id="cd03141">
    <property type="entry name" value="GATase1_Hsp31_like"/>
    <property type="match status" value="1"/>
</dbReference>
<dbReference type="Proteomes" id="UP000199137">
    <property type="component" value="Unassembled WGS sequence"/>
</dbReference>
<dbReference type="PANTHER" id="PTHR48094:SF22">
    <property type="entry name" value="DJ-1_PFPI DOMAIN-CONTAINING PROTEIN"/>
    <property type="match status" value="1"/>
</dbReference>
<proteinExistence type="predicted"/>
<dbReference type="InterPro" id="IPR050325">
    <property type="entry name" value="Prot/Nucl_acid_deglycase"/>
</dbReference>
<gene>
    <name evidence="2" type="ORF">SAMN05421854_104347</name>
</gene>
<dbReference type="Pfam" id="PF01965">
    <property type="entry name" value="DJ-1_PfpI"/>
    <property type="match status" value="1"/>
</dbReference>
<dbReference type="STRING" id="112413.SAMN05421854_104347"/>
<dbReference type="GO" id="GO:0019172">
    <property type="term" value="F:glyoxalase III activity"/>
    <property type="evidence" value="ECO:0007669"/>
    <property type="project" value="TreeGrafter"/>
</dbReference>
<dbReference type="AlphaFoldDB" id="A0A1I5ND51"/>
<evidence type="ECO:0000313" key="3">
    <source>
        <dbReference type="Proteomes" id="UP000199137"/>
    </source>
</evidence>
<sequence>MPRVLFLVSSARELTFADGSTHVTGYFAEEALTPYERFTEAGVEVVVTTADGRPPLADPYGLEPFFHYPDEDEDFLASITRTFAHDVDDIRLTLRHMTELGLAAARRVYFALRDHGLDDAGARELINKAAQITWLGDRPFAEVLIDDGLAGPLSKADVEDAVAAVNADAQAESDRVAARLAEITGFQHPVNLAELSDAQLAEFDAVFVPGGHGPMVDLADNPDVTRILRVLHEKNAPIASLCHGPAFLLSAGANSEGQWLFDGYRMTSFTDEEEAQTPQGKAGMQWWLETALKGAGAVFDDSPAAWTSHVVVDRNLITAQNPNSADAAADAVLKALEVL</sequence>
<dbReference type="GO" id="GO:0005737">
    <property type="term" value="C:cytoplasm"/>
    <property type="evidence" value="ECO:0007669"/>
    <property type="project" value="TreeGrafter"/>
</dbReference>
<dbReference type="EMBL" id="FOWC01000004">
    <property type="protein sequence ID" value="SFP19755.1"/>
    <property type="molecule type" value="Genomic_DNA"/>
</dbReference>
<evidence type="ECO:0000313" key="2">
    <source>
        <dbReference type="EMBL" id="SFP19755.1"/>
    </source>
</evidence>
<dbReference type="InterPro" id="IPR029062">
    <property type="entry name" value="Class_I_gatase-like"/>
</dbReference>
<dbReference type="Gene3D" id="3.40.50.880">
    <property type="match status" value="2"/>
</dbReference>
<feature type="domain" description="DJ-1/PfpI" evidence="1">
    <location>
        <begin position="185"/>
        <end position="334"/>
    </location>
</feature>
<reference evidence="2 3" key="1">
    <citation type="submission" date="2016-10" db="EMBL/GenBank/DDBJ databases">
        <authorList>
            <person name="de Groot N.N."/>
        </authorList>
    </citation>
    <scope>NUCLEOTIDE SEQUENCE [LARGE SCALE GENOMIC DNA]</scope>
    <source>
        <strain evidence="2 3">DSM 44637</strain>
    </source>
</reference>
<protein>
    <submittedName>
        <fullName evidence="2">DJ-1/PfpI family protein</fullName>
    </submittedName>
</protein>
<dbReference type="GO" id="GO:0019243">
    <property type="term" value="P:methylglyoxal catabolic process to D-lactate via S-lactoyl-glutathione"/>
    <property type="evidence" value="ECO:0007669"/>
    <property type="project" value="TreeGrafter"/>
</dbReference>